<accession>X1W2S2</accession>
<evidence type="ECO:0008006" key="3">
    <source>
        <dbReference type="Google" id="ProtNLM"/>
    </source>
</evidence>
<dbReference type="InterPro" id="IPR035917">
    <property type="entry name" value="YjbQ-like_sf"/>
</dbReference>
<evidence type="ECO:0000313" key="2">
    <source>
        <dbReference type="EMBL" id="GAJ24200.1"/>
    </source>
</evidence>
<dbReference type="Pfam" id="PF01894">
    <property type="entry name" value="YjbQ"/>
    <property type="match status" value="1"/>
</dbReference>
<sequence>MIVFEEFRVKTPEREVLLEITNEIRKIVRNSSINEGVCRVFVPHTTAGITINENADPSVMKDISNYLNKLIPKGGSLGYSFKHMEGNSDAHIKCSLTGHSLELLIHEGRLMLGLFLFFLSYLIQDFKVSKMKKEIISQPKTGQGFVAASTLGGV</sequence>
<dbReference type="AlphaFoldDB" id="X1W2S2"/>
<dbReference type="PANTHER" id="PTHR30615:SF8">
    <property type="entry name" value="UPF0047 PROTEIN C4A8.02C"/>
    <property type="match status" value="1"/>
</dbReference>
<dbReference type="EMBL" id="BARW01037357">
    <property type="protein sequence ID" value="GAJ24200.1"/>
    <property type="molecule type" value="Genomic_DNA"/>
</dbReference>
<evidence type="ECO:0000256" key="1">
    <source>
        <dbReference type="ARBA" id="ARBA00005534"/>
    </source>
</evidence>
<comment type="caution">
    <text evidence="2">The sequence shown here is derived from an EMBL/GenBank/DDBJ whole genome shotgun (WGS) entry which is preliminary data.</text>
</comment>
<dbReference type="InterPro" id="IPR001602">
    <property type="entry name" value="UPF0047_YjbQ-like"/>
</dbReference>
<protein>
    <recommendedName>
        <fullName evidence="3">YjbQ family protein</fullName>
    </recommendedName>
</protein>
<dbReference type="PANTHER" id="PTHR30615">
    <property type="entry name" value="UNCHARACTERIZED PROTEIN YJBQ-RELATED"/>
    <property type="match status" value="1"/>
</dbReference>
<dbReference type="NCBIfam" id="TIGR00149">
    <property type="entry name" value="TIGR00149_YjbQ"/>
    <property type="match status" value="1"/>
</dbReference>
<gene>
    <name evidence="2" type="ORF">S12H4_57700</name>
</gene>
<comment type="similarity">
    <text evidence="1">Belongs to the UPF0047 family.</text>
</comment>
<dbReference type="SUPFAM" id="SSF111038">
    <property type="entry name" value="YjbQ-like"/>
    <property type="match status" value="1"/>
</dbReference>
<reference evidence="2" key="1">
    <citation type="journal article" date="2014" name="Front. Microbiol.">
        <title>High frequency of phylogenetically diverse reductive dehalogenase-homologous genes in deep subseafloor sedimentary metagenomes.</title>
        <authorList>
            <person name="Kawai M."/>
            <person name="Futagami T."/>
            <person name="Toyoda A."/>
            <person name="Takaki Y."/>
            <person name="Nishi S."/>
            <person name="Hori S."/>
            <person name="Arai W."/>
            <person name="Tsubouchi T."/>
            <person name="Morono Y."/>
            <person name="Uchiyama I."/>
            <person name="Ito T."/>
            <person name="Fujiyama A."/>
            <person name="Inagaki F."/>
            <person name="Takami H."/>
        </authorList>
    </citation>
    <scope>NUCLEOTIDE SEQUENCE</scope>
    <source>
        <strain evidence="2">Expedition CK06-06</strain>
    </source>
</reference>
<organism evidence="2">
    <name type="scientific">marine sediment metagenome</name>
    <dbReference type="NCBI Taxonomy" id="412755"/>
    <lineage>
        <taxon>unclassified sequences</taxon>
        <taxon>metagenomes</taxon>
        <taxon>ecological metagenomes</taxon>
    </lineage>
</organism>
<proteinExistence type="inferred from homology"/>
<dbReference type="Gene3D" id="2.60.120.460">
    <property type="entry name" value="YjbQ-like"/>
    <property type="match status" value="1"/>
</dbReference>
<name>X1W2S2_9ZZZZ</name>